<dbReference type="OrthoDB" id="714084at2"/>
<sequence>MKNILVLFILTLLSCNSKNGEELIREEETITIIQTLLEEKGLEMPMDFYSQQKIPICLNLKKNIVNTKCFERTKTIDELAEKPLPEKTFVSQGGVCIEKIYRSRPIDNSFFMKNDSLNIVKQNDIIKAFKIPKSIIQNFKTVEFTQSLKITEKYVQFSIPIFSKDNTKAYLEFDYYAGNESSSGISLYLEKVNGKWEVKNIERNWDI</sequence>
<protein>
    <recommendedName>
        <fullName evidence="3">Lipoprotein</fullName>
    </recommendedName>
</protein>
<dbReference type="Proteomes" id="UP000596202">
    <property type="component" value="Chromosome"/>
</dbReference>
<dbReference type="GeneID" id="93528002"/>
<evidence type="ECO:0000313" key="2">
    <source>
        <dbReference type="Proteomes" id="UP000596202"/>
    </source>
</evidence>
<dbReference type="PROSITE" id="PS51257">
    <property type="entry name" value="PROKAR_LIPOPROTEIN"/>
    <property type="match status" value="1"/>
</dbReference>
<proteinExistence type="predicted"/>
<evidence type="ECO:0000313" key="1">
    <source>
        <dbReference type="EMBL" id="QQT98571.1"/>
    </source>
</evidence>
<name>A0A9Q6Z5J1_MYROD</name>
<reference evidence="1 2" key="1">
    <citation type="submission" date="2021-01" db="EMBL/GenBank/DDBJ databases">
        <title>FDA dAtabase for Regulatory Grade micrObial Sequences (FDA-ARGOS): Supporting development and validation of Infectious Disease Dx tests.</title>
        <authorList>
            <person name="Sproer C."/>
            <person name="Gronow S."/>
            <person name="Severitt S."/>
            <person name="Schroder I."/>
            <person name="Tallon L."/>
            <person name="Sadzewicz L."/>
            <person name="Zhao X."/>
            <person name="Boylan J."/>
            <person name="Ott S."/>
            <person name="Bowen H."/>
            <person name="Vavikolanu K."/>
            <person name="Mehta A."/>
            <person name="Aluvathingal J."/>
            <person name="Nadendla S."/>
            <person name="Lowell S."/>
            <person name="Myers T."/>
            <person name="Yan Y."/>
            <person name="Sichtig H."/>
        </authorList>
    </citation>
    <scope>NUCLEOTIDE SEQUENCE [LARGE SCALE GENOMIC DNA]</scope>
    <source>
        <strain evidence="1 2">FDAARGOS_1131</strain>
    </source>
</reference>
<gene>
    <name evidence="1" type="ORF">I6I88_10065</name>
</gene>
<organism evidence="1 2">
    <name type="scientific">Myroides odoratus</name>
    <name type="common">Flavobacterium odoratum</name>
    <dbReference type="NCBI Taxonomy" id="256"/>
    <lineage>
        <taxon>Bacteria</taxon>
        <taxon>Pseudomonadati</taxon>
        <taxon>Bacteroidota</taxon>
        <taxon>Flavobacteriia</taxon>
        <taxon>Flavobacteriales</taxon>
        <taxon>Flavobacteriaceae</taxon>
        <taxon>Myroides</taxon>
    </lineage>
</organism>
<dbReference type="AlphaFoldDB" id="A0A9Q6Z5J1"/>
<dbReference type="EMBL" id="CP068108">
    <property type="protein sequence ID" value="QQT98571.1"/>
    <property type="molecule type" value="Genomic_DNA"/>
</dbReference>
<evidence type="ECO:0008006" key="3">
    <source>
        <dbReference type="Google" id="ProtNLM"/>
    </source>
</evidence>
<dbReference type="RefSeq" id="WP_002985491.1">
    <property type="nucleotide sequence ID" value="NZ_CP068108.1"/>
</dbReference>
<accession>A0A9Q6Z5J1</accession>